<protein>
    <submittedName>
        <fullName evidence="2">Uncharacterized protein</fullName>
    </submittedName>
</protein>
<name>A0A508WQA9_9HYPH</name>
<sequence>MQKEKLKRSNPQGESDATEADRPVSALRPFGDGGKGGGVRWSYCLEQLETGDFDRCDRQAVSN</sequence>
<feature type="region of interest" description="Disordered" evidence="1">
    <location>
        <begin position="1"/>
        <end position="38"/>
    </location>
</feature>
<accession>A0A508WQA9</accession>
<evidence type="ECO:0000313" key="2">
    <source>
        <dbReference type="EMBL" id="VTZ59695.1"/>
    </source>
</evidence>
<gene>
    <name evidence="2" type="ORF">EMEDMD4_1190029</name>
</gene>
<dbReference type="EMBL" id="CABFNB010000023">
    <property type="protein sequence ID" value="VTZ59695.1"/>
    <property type="molecule type" value="Genomic_DNA"/>
</dbReference>
<proteinExistence type="predicted"/>
<dbReference type="AlphaFoldDB" id="A0A508WQA9"/>
<organism evidence="2">
    <name type="scientific">Sinorhizobium medicae</name>
    <dbReference type="NCBI Taxonomy" id="110321"/>
    <lineage>
        <taxon>Bacteria</taxon>
        <taxon>Pseudomonadati</taxon>
        <taxon>Pseudomonadota</taxon>
        <taxon>Alphaproteobacteria</taxon>
        <taxon>Hyphomicrobiales</taxon>
        <taxon>Rhizobiaceae</taxon>
        <taxon>Sinorhizobium/Ensifer group</taxon>
        <taxon>Sinorhizobium</taxon>
    </lineage>
</organism>
<reference evidence="2" key="1">
    <citation type="submission" date="2019-06" db="EMBL/GenBank/DDBJ databases">
        <authorList>
            <person name="Le Quere A."/>
            <person name="Colella S."/>
        </authorList>
    </citation>
    <scope>NUCLEOTIDE SEQUENCE</scope>
    <source>
        <strain evidence="2">EmedicaeMD41</strain>
    </source>
</reference>
<evidence type="ECO:0000256" key="1">
    <source>
        <dbReference type="SAM" id="MobiDB-lite"/>
    </source>
</evidence>
<dbReference type="Proteomes" id="UP000507954">
    <property type="component" value="Unassembled WGS sequence"/>
</dbReference>